<evidence type="ECO:0000313" key="2">
    <source>
        <dbReference type="EMBL" id="QTD54128.1"/>
    </source>
</evidence>
<protein>
    <submittedName>
        <fullName evidence="2">Phosphotransferase</fullName>
    </submittedName>
</protein>
<gene>
    <name evidence="2" type="ORF">J3U87_16910</name>
</gene>
<dbReference type="KEGG" id="scor:J3U87_16910"/>
<dbReference type="Pfam" id="PF01636">
    <property type="entry name" value="APH"/>
    <property type="match status" value="1"/>
</dbReference>
<name>A0A8A4TY37_SULCO</name>
<evidence type="ECO:0000259" key="1">
    <source>
        <dbReference type="Pfam" id="PF01636"/>
    </source>
</evidence>
<dbReference type="Gene3D" id="3.90.1200.10">
    <property type="match status" value="1"/>
</dbReference>
<sequence>MANQAANQQVQTRTRKIGIDLDHTILNVAEGIEGSEILFGFKAFVMEQREQKQPLFIVAHEVDQAAEVEAHLENKGFFKDTGSGGLGFEKGNLIFVASEDEKVAKIAELGLTHFIDDQSATFAHASFPKETQPLVFGPRQEGASFPGFSEWSELTNYFYWEEGVSSQSGARILAVTPLKEHGDNFIYKVDTENDRSYILKHFLESTENAPERLETEINHLNSLHAVGIHNVPKPYWHRGCWALFSYLEGSSVTQVGENELAQFIDMLTQLDRKHEELGEQKVKTAAGARTRLSQFADELNGRWNAVLSACQRPDGPKDIMLFMLTDLEQLRQDNLNHFYLWIKREKWDKEAELAEKDLIFSPSDFGFHNTLKNGDNTLYFLDFEESGWDDPAKLLADFFYNTEQTLDIKDKLAVLDAFVKQREWDSNFIKRFWAIADLVAVEWILKTLEVVVPEEMRRLQYVNPGLDPKQLIKDRFKIAIKMREDFQPMEHLCKHDQLLDEEGEI</sequence>
<proteinExistence type="predicted"/>
<feature type="domain" description="Aminoglycoside phosphotransferase" evidence="1">
    <location>
        <begin position="176"/>
        <end position="399"/>
    </location>
</feature>
<dbReference type="SUPFAM" id="SSF56112">
    <property type="entry name" value="Protein kinase-like (PK-like)"/>
    <property type="match status" value="1"/>
</dbReference>
<accession>A0A8A4TY37</accession>
<reference evidence="2" key="1">
    <citation type="submission" date="2021-03" db="EMBL/GenBank/DDBJ databases">
        <title>Acanthopleuribacteraceae sp. M133.</title>
        <authorList>
            <person name="Wang G."/>
        </authorList>
    </citation>
    <scope>NUCLEOTIDE SEQUENCE</scope>
    <source>
        <strain evidence="2">M133</strain>
    </source>
</reference>
<organism evidence="2 3">
    <name type="scientific">Sulfidibacter corallicola</name>
    <dbReference type="NCBI Taxonomy" id="2818388"/>
    <lineage>
        <taxon>Bacteria</taxon>
        <taxon>Pseudomonadati</taxon>
        <taxon>Acidobacteriota</taxon>
        <taxon>Holophagae</taxon>
        <taxon>Acanthopleuribacterales</taxon>
        <taxon>Acanthopleuribacteraceae</taxon>
        <taxon>Sulfidibacter</taxon>
    </lineage>
</organism>
<dbReference type="AlphaFoldDB" id="A0A8A4TY37"/>
<dbReference type="RefSeq" id="WP_237384227.1">
    <property type="nucleotide sequence ID" value="NZ_CP071793.1"/>
</dbReference>
<keyword evidence="3" id="KW-1185">Reference proteome</keyword>
<dbReference type="Proteomes" id="UP000663929">
    <property type="component" value="Chromosome"/>
</dbReference>
<dbReference type="InterPro" id="IPR002575">
    <property type="entry name" value="Aminoglycoside_PTrfase"/>
</dbReference>
<evidence type="ECO:0000313" key="3">
    <source>
        <dbReference type="Proteomes" id="UP000663929"/>
    </source>
</evidence>
<dbReference type="InterPro" id="IPR011009">
    <property type="entry name" value="Kinase-like_dom_sf"/>
</dbReference>
<dbReference type="EMBL" id="CP071793">
    <property type="protein sequence ID" value="QTD54128.1"/>
    <property type="molecule type" value="Genomic_DNA"/>
</dbReference>